<sequence length="109" mass="12331">MHHLSLISAFTPFELFGHCFVAMMKSTSFKNVNRVEKGTDDTFNLDLIDAEQAAALTNKIIKVIAGIKGMRETFDTWIYYCYNYMEGRGKKDSLPLVLGRKAPMCMVPS</sequence>
<comment type="caution">
    <text evidence="1">The sequence shown here is derived from an EMBL/GenBank/DDBJ whole genome shotgun (WGS) entry which is preliminary data.</text>
</comment>
<evidence type="ECO:0000313" key="2">
    <source>
        <dbReference type="Proteomes" id="UP001630127"/>
    </source>
</evidence>
<reference evidence="1 2" key="1">
    <citation type="submission" date="2024-11" db="EMBL/GenBank/DDBJ databases">
        <title>A near-complete genome assembly of Cinchona calisaya.</title>
        <authorList>
            <person name="Lian D.C."/>
            <person name="Zhao X.W."/>
            <person name="Wei L."/>
        </authorList>
    </citation>
    <scope>NUCLEOTIDE SEQUENCE [LARGE SCALE GENOMIC DNA]</scope>
    <source>
        <tissue evidence="1">Nenye</tissue>
    </source>
</reference>
<gene>
    <name evidence="1" type="ORF">ACH5RR_008534</name>
</gene>
<dbReference type="EMBL" id="JBJUIK010000004">
    <property type="protein sequence ID" value="KAL3529212.1"/>
    <property type="molecule type" value="Genomic_DNA"/>
</dbReference>
<protein>
    <submittedName>
        <fullName evidence="1">Uncharacterized protein</fullName>
    </submittedName>
</protein>
<proteinExistence type="predicted"/>
<organism evidence="1 2">
    <name type="scientific">Cinchona calisaya</name>
    <dbReference type="NCBI Taxonomy" id="153742"/>
    <lineage>
        <taxon>Eukaryota</taxon>
        <taxon>Viridiplantae</taxon>
        <taxon>Streptophyta</taxon>
        <taxon>Embryophyta</taxon>
        <taxon>Tracheophyta</taxon>
        <taxon>Spermatophyta</taxon>
        <taxon>Magnoliopsida</taxon>
        <taxon>eudicotyledons</taxon>
        <taxon>Gunneridae</taxon>
        <taxon>Pentapetalae</taxon>
        <taxon>asterids</taxon>
        <taxon>lamiids</taxon>
        <taxon>Gentianales</taxon>
        <taxon>Rubiaceae</taxon>
        <taxon>Cinchonoideae</taxon>
        <taxon>Cinchoneae</taxon>
        <taxon>Cinchona</taxon>
    </lineage>
</organism>
<accession>A0ABD3ABX0</accession>
<evidence type="ECO:0000313" key="1">
    <source>
        <dbReference type="EMBL" id="KAL3529212.1"/>
    </source>
</evidence>
<name>A0ABD3ABX0_9GENT</name>
<dbReference type="Proteomes" id="UP001630127">
    <property type="component" value="Unassembled WGS sequence"/>
</dbReference>
<keyword evidence="2" id="KW-1185">Reference proteome</keyword>
<dbReference type="AlphaFoldDB" id="A0ABD3ABX0"/>